<dbReference type="Proteomes" id="UP000766904">
    <property type="component" value="Unassembled WGS sequence"/>
</dbReference>
<dbReference type="AlphaFoldDB" id="A0A8J8Q8D6"/>
<sequence>MVPLFSERLWTVPEVMADRYFDGSFPGDPTPTPSFQLESREGVGVGSAVDGPVEALVSPRAGSSDGLDREFEG</sequence>
<keyword evidence="2" id="KW-1185">Reference proteome</keyword>
<proteinExistence type="predicted"/>
<comment type="caution">
    <text evidence="1">The sequence shown here is derived from an EMBL/GenBank/DDBJ whole genome shotgun (WGS) entry which is preliminary data.</text>
</comment>
<evidence type="ECO:0000313" key="2">
    <source>
        <dbReference type="Proteomes" id="UP000766904"/>
    </source>
</evidence>
<protein>
    <submittedName>
        <fullName evidence="1">Uncharacterized protein</fullName>
    </submittedName>
</protein>
<gene>
    <name evidence="1" type="ORF">CV102_05220</name>
</gene>
<accession>A0A8J8Q8D6</accession>
<dbReference type="EMBL" id="PHNJ01000002">
    <property type="protein sequence ID" value="TYL39689.1"/>
    <property type="molecule type" value="Genomic_DNA"/>
</dbReference>
<organism evidence="1 2">
    <name type="scientific">Natronococcus pandeyae</name>
    <dbReference type="NCBI Taxonomy" id="2055836"/>
    <lineage>
        <taxon>Archaea</taxon>
        <taxon>Methanobacteriati</taxon>
        <taxon>Methanobacteriota</taxon>
        <taxon>Stenosarchaea group</taxon>
        <taxon>Halobacteria</taxon>
        <taxon>Halobacteriales</taxon>
        <taxon>Natrialbaceae</taxon>
        <taxon>Natronococcus</taxon>
    </lineage>
</organism>
<evidence type="ECO:0000313" key="1">
    <source>
        <dbReference type="EMBL" id="TYL39689.1"/>
    </source>
</evidence>
<reference evidence="1" key="1">
    <citation type="submission" date="2017-11" db="EMBL/GenBank/DDBJ databases">
        <authorList>
            <person name="Kajale S.C."/>
            <person name="Sharma A."/>
        </authorList>
    </citation>
    <scope>NUCLEOTIDE SEQUENCE</scope>
    <source>
        <strain evidence="1">LS1_42</strain>
    </source>
</reference>
<name>A0A8J8Q8D6_9EURY</name>